<dbReference type="PANTHER" id="PTHR33607">
    <property type="entry name" value="ENDONUCLEASE-1"/>
    <property type="match status" value="1"/>
</dbReference>
<dbReference type="STRING" id="5722.A2F651"/>
<dbReference type="GO" id="GO:0006308">
    <property type="term" value="P:DNA catabolic process"/>
    <property type="evidence" value="ECO:0000318"/>
    <property type="project" value="GO_Central"/>
</dbReference>
<dbReference type="PANTHER" id="PTHR33607:SF2">
    <property type="entry name" value="ENDONUCLEASE-1"/>
    <property type="match status" value="1"/>
</dbReference>
<dbReference type="AlphaFoldDB" id="A2F651"/>
<accession>A2F651</accession>
<dbReference type="Pfam" id="PF04231">
    <property type="entry name" value="Endonuclease_1"/>
    <property type="match status" value="1"/>
</dbReference>
<evidence type="ECO:0000256" key="2">
    <source>
        <dbReference type="ARBA" id="ARBA00022801"/>
    </source>
</evidence>
<dbReference type="KEGG" id="tva:4757431"/>
<proteinExistence type="predicted"/>
<organism evidence="3 4">
    <name type="scientific">Trichomonas vaginalis (strain ATCC PRA-98 / G3)</name>
    <dbReference type="NCBI Taxonomy" id="412133"/>
    <lineage>
        <taxon>Eukaryota</taxon>
        <taxon>Metamonada</taxon>
        <taxon>Parabasalia</taxon>
        <taxon>Trichomonadida</taxon>
        <taxon>Trichomonadidae</taxon>
        <taxon>Trichomonas</taxon>
    </lineage>
</organism>
<dbReference type="VEuPathDB" id="TrichDB:TVAG_215210"/>
<dbReference type="InterPro" id="IPR007346">
    <property type="entry name" value="Endonuclease-I"/>
</dbReference>
<gene>
    <name evidence="3" type="ORF">TVAG_215210</name>
</gene>
<dbReference type="GO" id="GO:0016787">
    <property type="term" value="F:hydrolase activity"/>
    <property type="evidence" value="ECO:0007669"/>
    <property type="project" value="UniProtKB-KW"/>
</dbReference>
<dbReference type="SMR" id="A2F651"/>
<dbReference type="OrthoDB" id="423935at2759"/>
<evidence type="ECO:0000313" key="4">
    <source>
        <dbReference type="Proteomes" id="UP000001542"/>
    </source>
</evidence>
<reference evidence="3" key="1">
    <citation type="submission" date="2006-10" db="EMBL/GenBank/DDBJ databases">
        <authorList>
            <person name="Amadeo P."/>
            <person name="Zhao Q."/>
            <person name="Wortman J."/>
            <person name="Fraser-Liggett C."/>
            <person name="Carlton J."/>
        </authorList>
    </citation>
    <scope>NUCLEOTIDE SEQUENCE</scope>
    <source>
        <strain evidence="3">G3</strain>
    </source>
</reference>
<evidence type="ECO:0000313" key="3">
    <source>
        <dbReference type="EMBL" id="EAX99621.1"/>
    </source>
</evidence>
<name>A2F651_TRIV3</name>
<protein>
    <submittedName>
        <fullName evidence="3">Uncharacterized protein</fullName>
    </submittedName>
</protein>
<keyword evidence="1" id="KW-0540">Nuclease</keyword>
<evidence type="ECO:0000256" key="1">
    <source>
        <dbReference type="ARBA" id="ARBA00022722"/>
    </source>
</evidence>
<dbReference type="GO" id="GO:0004536">
    <property type="term" value="F:DNA nuclease activity"/>
    <property type="evidence" value="ECO:0000318"/>
    <property type="project" value="GO_Central"/>
</dbReference>
<keyword evidence="2" id="KW-0378">Hydrolase</keyword>
<dbReference type="SUPFAM" id="SSF54060">
    <property type="entry name" value="His-Me finger endonucleases"/>
    <property type="match status" value="1"/>
</dbReference>
<keyword evidence="4" id="KW-1185">Reference proteome</keyword>
<dbReference type="Proteomes" id="UP000001542">
    <property type="component" value="Unassembled WGS sequence"/>
</dbReference>
<reference evidence="3" key="2">
    <citation type="journal article" date="2007" name="Science">
        <title>Draft genome sequence of the sexually transmitted pathogen Trichomonas vaginalis.</title>
        <authorList>
            <person name="Carlton J.M."/>
            <person name="Hirt R.P."/>
            <person name="Silva J.C."/>
            <person name="Delcher A.L."/>
            <person name="Schatz M."/>
            <person name="Zhao Q."/>
            <person name="Wortman J.R."/>
            <person name="Bidwell S.L."/>
            <person name="Alsmark U.C.M."/>
            <person name="Besteiro S."/>
            <person name="Sicheritz-Ponten T."/>
            <person name="Noel C.J."/>
            <person name="Dacks J.B."/>
            <person name="Foster P.G."/>
            <person name="Simillion C."/>
            <person name="Van de Peer Y."/>
            <person name="Miranda-Saavedra D."/>
            <person name="Barton G.J."/>
            <person name="Westrop G.D."/>
            <person name="Mueller S."/>
            <person name="Dessi D."/>
            <person name="Fiori P.L."/>
            <person name="Ren Q."/>
            <person name="Paulsen I."/>
            <person name="Zhang H."/>
            <person name="Bastida-Corcuera F.D."/>
            <person name="Simoes-Barbosa A."/>
            <person name="Brown M.T."/>
            <person name="Hayes R.D."/>
            <person name="Mukherjee M."/>
            <person name="Okumura C.Y."/>
            <person name="Schneider R."/>
            <person name="Smith A.J."/>
            <person name="Vanacova S."/>
            <person name="Villalvazo M."/>
            <person name="Haas B.J."/>
            <person name="Pertea M."/>
            <person name="Feldblyum T.V."/>
            <person name="Utterback T.R."/>
            <person name="Shu C.L."/>
            <person name="Osoegawa K."/>
            <person name="de Jong P.J."/>
            <person name="Hrdy I."/>
            <person name="Horvathova L."/>
            <person name="Zubacova Z."/>
            <person name="Dolezal P."/>
            <person name="Malik S.B."/>
            <person name="Logsdon J.M. Jr."/>
            <person name="Henze K."/>
            <person name="Gupta A."/>
            <person name="Wang C.C."/>
            <person name="Dunne R.L."/>
            <person name="Upcroft J.A."/>
            <person name="Upcroft P."/>
            <person name="White O."/>
            <person name="Salzberg S.L."/>
            <person name="Tang P."/>
            <person name="Chiu C.-H."/>
            <person name="Lee Y.-S."/>
            <person name="Embley T.M."/>
            <person name="Coombs G.H."/>
            <person name="Mottram J.C."/>
            <person name="Tachezy J."/>
            <person name="Fraser-Liggett C.M."/>
            <person name="Johnson P.J."/>
        </authorList>
    </citation>
    <scope>NUCLEOTIDE SEQUENCE [LARGE SCALE GENOMIC DNA]</scope>
    <source>
        <strain evidence="3">G3</strain>
    </source>
</reference>
<dbReference type="eggNOG" id="ENOG502QTYN">
    <property type="taxonomic scope" value="Eukaryota"/>
</dbReference>
<sequence>MVSDLHHLFSAPKTLNGARSNYKFDEFPYSECIKFCKDNECQTTAPSNPDQYSCLHKSKKKWMPVKKDRGQVVRAIFYFFTVYGEKYCKLSDLGDLSTLKSWNQNYPPSDFEILRNNIVNQTQGNINPYIDDYSLVNQAF</sequence>
<dbReference type="InterPro" id="IPR044925">
    <property type="entry name" value="His-Me_finger_sf"/>
</dbReference>
<dbReference type="VEuPathDB" id="TrichDB:TVAGG3_0363940"/>
<dbReference type="InParanoid" id="A2F651"/>
<dbReference type="EMBL" id="DS113631">
    <property type="protein sequence ID" value="EAX99621.1"/>
    <property type="molecule type" value="Genomic_DNA"/>
</dbReference>